<accession>A0AAV4S4S8</accession>
<evidence type="ECO:0000313" key="2">
    <source>
        <dbReference type="Proteomes" id="UP001054945"/>
    </source>
</evidence>
<dbReference type="EMBL" id="BPLR01009033">
    <property type="protein sequence ID" value="GIY29173.1"/>
    <property type="molecule type" value="Genomic_DNA"/>
</dbReference>
<comment type="caution">
    <text evidence="1">The sequence shown here is derived from an EMBL/GenBank/DDBJ whole genome shotgun (WGS) entry which is preliminary data.</text>
</comment>
<evidence type="ECO:0000313" key="1">
    <source>
        <dbReference type="EMBL" id="GIY29173.1"/>
    </source>
</evidence>
<reference evidence="1 2" key="1">
    <citation type="submission" date="2021-06" db="EMBL/GenBank/DDBJ databases">
        <title>Caerostris extrusa draft genome.</title>
        <authorList>
            <person name="Kono N."/>
            <person name="Arakawa K."/>
        </authorList>
    </citation>
    <scope>NUCLEOTIDE SEQUENCE [LARGE SCALE GENOMIC DNA]</scope>
</reference>
<feature type="non-terminal residue" evidence="1">
    <location>
        <position position="1"/>
    </location>
</feature>
<sequence>EVHQNYRLYLILITPYQECTKMVNNVLPVMGILESSPLISEEYKNQTTTFI</sequence>
<protein>
    <submittedName>
        <fullName evidence="1">Uncharacterized protein</fullName>
    </submittedName>
</protein>
<organism evidence="1 2">
    <name type="scientific">Caerostris extrusa</name>
    <name type="common">Bark spider</name>
    <name type="synonym">Caerostris bankana</name>
    <dbReference type="NCBI Taxonomy" id="172846"/>
    <lineage>
        <taxon>Eukaryota</taxon>
        <taxon>Metazoa</taxon>
        <taxon>Ecdysozoa</taxon>
        <taxon>Arthropoda</taxon>
        <taxon>Chelicerata</taxon>
        <taxon>Arachnida</taxon>
        <taxon>Araneae</taxon>
        <taxon>Araneomorphae</taxon>
        <taxon>Entelegynae</taxon>
        <taxon>Araneoidea</taxon>
        <taxon>Araneidae</taxon>
        <taxon>Caerostris</taxon>
    </lineage>
</organism>
<name>A0AAV4S4S8_CAEEX</name>
<dbReference type="AlphaFoldDB" id="A0AAV4S4S8"/>
<keyword evidence="2" id="KW-1185">Reference proteome</keyword>
<dbReference type="Proteomes" id="UP001054945">
    <property type="component" value="Unassembled WGS sequence"/>
</dbReference>
<gene>
    <name evidence="1" type="ORF">CEXT_196981</name>
</gene>
<proteinExistence type="predicted"/>